<evidence type="ECO:0000259" key="12">
    <source>
        <dbReference type="PROSITE" id="PS50879"/>
    </source>
</evidence>
<keyword evidence="7" id="KW-0479">Metal-binding</keyword>
<evidence type="ECO:0000313" key="13">
    <source>
        <dbReference type="EMBL" id="EKF40168.1"/>
    </source>
</evidence>
<dbReference type="InterPro" id="IPR050092">
    <property type="entry name" value="RNase_H"/>
</dbReference>
<feature type="compositionally biased region" description="Basic residues" evidence="11">
    <location>
        <begin position="77"/>
        <end position="90"/>
    </location>
</feature>
<accession>K2MY74</accession>
<dbReference type="GO" id="GO:0043137">
    <property type="term" value="P:DNA replication, removal of RNA primer"/>
    <property type="evidence" value="ECO:0007669"/>
    <property type="project" value="TreeGrafter"/>
</dbReference>
<evidence type="ECO:0000256" key="10">
    <source>
        <dbReference type="ARBA" id="ARBA00022842"/>
    </source>
</evidence>
<name>K2MY74_9HYPH</name>
<dbReference type="InterPro" id="IPR022892">
    <property type="entry name" value="RNaseHI"/>
</dbReference>
<dbReference type="eggNOG" id="COG0328">
    <property type="taxonomic scope" value="Bacteria"/>
</dbReference>
<evidence type="ECO:0000256" key="5">
    <source>
        <dbReference type="ARBA" id="ARBA00012180"/>
    </source>
</evidence>
<dbReference type="InterPro" id="IPR002156">
    <property type="entry name" value="RNaseH_domain"/>
</dbReference>
<keyword evidence="14" id="KW-1185">Reference proteome</keyword>
<dbReference type="STRING" id="721133.SAMN05216176_11786"/>
<dbReference type="GO" id="GO:0003676">
    <property type="term" value="F:nucleic acid binding"/>
    <property type="evidence" value="ECO:0007669"/>
    <property type="project" value="InterPro"/>
</dbReference>
<comment type="catalytic activity">
    <reaction evidence="1">
        <text>Endonucleolytic cleavage to 5'-phosphomonoester.</text>
        <dbReference type="EC" id="3.1.26.4"/>
    </reaction>
</comment>
<feature type="region of interest" description="Disordered" evidence="11">
    <location>
        <begin position="67"/>
        <end position="92"/>
    </location>
</feature>
<dbReference type="Proteomes" id="UP000007374">
    <property type="component" value="Unassembled WGS sequence"/>
</dbReference>
<feature type="domain" description="RNase H type-1" evidence="12">
    <location>
        <begin position="100"/>
        <end position="224"/>
    </location>
</feature>
<dbReference type="GO" id="GO:0004523">
    <property type="term" value="F:RNA-DNA hybrid ribonuclease activity"/>
    <property type="evidence" value="ECO:0007669"/>
    <property type="project" value="UniProtKB-EC"/>
</dbReference>
<dbReference type="PANTHER" id="PTHR10642">
    <property type="entry name" value="RIBONUCLEASE H1"/>
    <property type="match status" value="1"/>
</dbReference>
<dbReference type="GO" id="GO:0046872">
    <property type="term" value="F:metal ion binding"/>
    <property type="evidence" value="ECO:0007669"/>
    <property type="project" value="UniProtKB-KW"/>
</dbReference>
<feature type="non-terminal residue" evidence="13">
    <location>
        <position position="224"/>
    </location>
</feature>
<evidence type="ECO:0000256" key="8">
    <source>
        <dbReference type="ARBA" id="ARBA00022759"/>
    </source>
</evidence>
<dbReference type="SUPFAM" id="SSF53098">
    <property type="entry name" value="Ribonuclease H-like"/>
    <property type="match status" value="1"/>
</dbReference>
<proteinExistence type="inferred from homology"/>
<dbReference type="EMBL" id="AMSI01000023">
    <property type="protein sequence ID" value="EKF40168.1"/>
    <property type="molecule type" value="Genomic_DNA"/>
</dbReference>
<keyword evidence="9" id="KW-0378">Hydrolase</keyword>
<sequence length="224" mass="24507">MYEFSDGLQRLADWLQAQGMDTDAFKTERQAAFMAQQLAGTRFRFPAKGASCFPLLQQIQKALPDKAAGALPEAKKGKPAGRGRGGKRNGRAVTVSASGASIGLVIYCDGACEPNPGPGGWGFAVYRDGVEIHSDYGGHADTTNNIMEMTGALMALRWFSDRGVVEPVRLLCDSQYVVKGCNEWRRGWKNKGWKRGPEKQLANAELWQELDAALTLVPITLEWV</sequence>
<dbReference type="Pfam" id="PF00075">
    <property type="entry name" value="RNase_H"/>
    <property type="match status" value="1"/>
</dbReference>
<evidence type="ECO:0000256" key="1">
    <source>
        <dbReference type="ARBA" id="ARBA00000077"/>
    </source>
</evidence>
<evidence type="ECO:0000256" key="6">
    <source>
        <dbReference type="ARBA" id="ARBA00022722"/>
    </source>
</evidence>
<evidence type="ECO:0000256" key="2">
    <source>
        <dbReference type="ARBA" id="ARBA00001946"/>
    </source>
</evidence>
<dbReference type="RefSeq" id="WP_009452711.1">
    <property type="nucleotide sequence ID" value="NZ_AMSI01000023.1"/>
</dbReference>
<organism evidence="13 14">
    <name type="scientific">Nitratireductor indicus C115</name>
    <dbReference type="NCBI Taxonomy" id="1231190"/>
    <lineage>
        <taxon>Bacteria</taxon>
        <taxon>Pseudomonadati</taxon>
        <taxon>Pseudomonadota</taxon>
        <taxon>Alphaproteobacteria</taxon>
        <taxon>Hyphomicrobiales</taxon>
        <taxon>Phyllobacteriaceae</taxon>
        <taxon>Nitratireductor</taxon>
    </lineage>
</organism>
<dbReference type="PROSITE" id="PS50879">
    <property type="entry name" value="RNASE_H_1"/>
    <property type="match status" value="1"/>
</dbReference>
<dbReference type="PANTHER" id="PTHR10642:SF26">
    <property type="entry name" value="RIBONUCLEASE H1"/>
    <property type="match status" value="1"/>
</dbReference>
<comment type="cofactor">
    <cofactor evidence="2">
        <name>Mg(2+)</name>
        <dbReference type="ChEBI" id="CHEBI:18420"/>
    </cofactor>
</comment>
<dbReference type="AlphaFoldDB" id="K2MY74"/>
<dbReference type="InterPro" id="IPR012337">
    <property type="entry name" value="RNaseH-like_sf"/>
</dbReference>
<dbReference type="CDD" id="cd09278">
    <property type="entry name" value="RNase_HI_prokaryote_like"/>
    <property type="match status" value="1"/>
</dbReference>
<dbReference type="InterPro" id="IPR036397">
    <property type="entry name" value="RNaseH_sf"/>
</dbReference>
<evidence type="ECO:0000256" key="4">
    <source>
        <dbReference type="ARBA" id="ARBA00011245"/>
    </source>
</evidence>
<protein>
    <recommendedName>
        <fullName evidence="5">ribonuclease H</fullName>
        <ecNumber evidence="5">3.1.26.4</ecNumber>
    </recommendedName>
</protein>
<keyword evidence="8" id="KW-0255">Endonuclease</keyword>
<comment type="caution">
    <text evidence="13">The sequence shown here is derived from an EMBL/GenBank/DDBJ whole genome shotgun (WGS) entry which is preliminary data.</text>
</comment>
<evidence type="ECO:0000256" key="3">
    <source>
        <dbReference type="ARBA" id="ARBA00005300"/>
    </source>
</evidence>
<evidence type="ECO:0000256" key="7">
    <source>
        <dbReference type="ARBA" id="ARBA00022723"/>
    </source>
</evidence>
<gene>
    <name evidence="13" type="ORF">NA8A_22406</name>
</gene>
<dbReference type="Gene3D" id="3.30.420.10">
    <property type="entry name" value="Ribonuclease H-like superfamily/Ribonuclease H"/>
    <property type="match status" value="1"/>
</dbReference>
<keyword evidence="10" id="KW-0460">Magnesium</keyword>
<comment type="subunit">
    <text evidence="4">Monomer.</text>
</comment>
<dbReference type="EC" id="3.1.26.4" evidence="5"/>
<evidence type="ECO:0000313" key="14">
    <source>
        <dbReference type="Proteomes" id="UP000007374"/>
    </source>
</evidence>
<evidence type="ECO:0000256" key="9">
    <source>
        <dbReference type="ARBA" id="ARBA00022801"/>
    </source>
</evidence>
<reference evidence="13 14" key="1">
    <citation type="journal article" date="2012" name="J. Bacteriol.">
        <title>Genome Sequence of Nitratireductor indicus Type Strain C115.</title>
        <authorList>
            <person name="Lai Q."/>
            <person name="Li G."/>
            <person name="Yu Z."/>
            <person name="Shao Z."/>
        </authorList>
    </citation>
    <scope>NUCLEOTIDE SEQUENCE [LARGE SCALE GENOMIC DNA]</scope>
    <source>
        <strain evidence="13 14">C115</strain>
    </source>
</reference>
<comment type="similarity">
    <text evidence="3">Belongs to the RNase H family.</text>
</comment>
<keyword evidence="6" id="KW-0540">Nuclease</keyword>
<evidence type="ECO:0000256" key="11">
    <source>
        <dbReference type="SAM" id="MobiDB-lite"/>
    </source>
</evidence>